<evidence type="ECO:0000256" key="2">
    <source>
        <dbReference type="ARBA" id="ARBA00006448"/>
    </source>
</evidence>
<name>A0ABY4CNG9_9BACL</name>
<keyword evidence="5 7" id="KW-1133">Transmembrane helix</keyword>
<dbReference type="Pfam" id="PF04239">
    <property type="entry name" value="DUF421"/>
    <property type="match status" value="1"/>
</dbReference>
<dbReference type="InterPro" id="IPR023090">
    <property type="entry name" value="UPF0702_alpha/beta_dom_sf"/>
</dbReference>
<evidence type="ECO:0000313" key="10">
    <source>
        <dbReference type="EMBL" id="UOF92037.1"/>
    </source>
</evidence>
<organism evidence="10 11">
    <name type="scientific">Fodinisporobacter ferrooxydans</name>
    <dbReference type="NCBI Taxonomy" id="2901836"/>
    <lineage>
        <taxon>Bacteria</taxon>
        <taxon>Bacillati</taxon>
        <taxon>Bacillota</taxon>
        <taxon>Bacilli</taxon>
        <taxon>Bacillales</taxon>
        <taxon>Alicyclobacillaceae</taxon>
        <taxon>Fodinisporobacter</taxon>
    </lineage>
</organism>
<dbReference type="RefSeq" id="WP_347438720.1">
    <property type="nucleotide sequence ID" value="NZ_CP089291.1"/>
</dbReference>
<keyword evidence="11" id="KW-1185">Reference proteome</keyword>
<feature type="transmembrane region" description="Helical" evidence="7">
    <location>
        <begin position="6"/>
        <end position="26"/>
    </location>
</feature>
<protein>
    <submittedName>
        <fullName evidence="10">DUF421 domain-containing protein</fullName>
    </submittedName>
</protein>
<keyword evidence="6 7" id="KW-0472">Membrane</keyword>
<sequence length="228" mass="25769">MPDFLFMAIRAISSFIFLLVFARILGKRHIAQLTFFDYVVGITIGNIASSLSCERDVNTIDGLIGLLVWGITPICISKINLKSYTFRNLSDGHPTVLIESGKILEHNLRKQKLAIDDLLSMLREKDVFKLQDIEFAVLETNGRISIMKKSEYQPVTPSLLNLQTQRELPPRIVIMDGHIMERTLGTMGYSKEWLLAQIQKQGANRSEDVFVAQLEANGKLYVALKQNS</sequence>
<proteinExistence type="inferred from homology"/>
<accession>A0ABY4CNG9</accession>
<gene>
    <name evidence="10" type="ORF">LSG31_07340</name>
</gene>
<dbReference type="InterPro" id="IPR048454">
    <property type="entry name" value="YetF_N"/>
</dbReference>
<feature type="domain" description="YetF-like N-terminal transmembrane" evidence="9">
    <location>
        <begin position="5"/>
        <end position="74"/>
    </location>
</feature>
<evidence type="ECO:0000256" key="3">
    <source>
        <dbReference type="ARBA" id="ARBA00022475"/>
    </source>
</evidence>
<dbReference type="InterPro" id="IPR007353">
    <property type="entry name" value="DUF421"/>
</dbReference>
<evidence type="ECO:0000256" key="7">
    <source>
        <dbReference type="SAM" id="Phobius"/>
    </source>
</evidence>
<keyword evidence="4 7" id="KW-0812">Transmembrane</keyword>
<evidence type="ECO:0000256" key="5">
    <source>
        <dbReference type="ARBA" id="ARBA00022989"/>
    </source>
</evidence>
<evidence type="ECO:0000259" key="8">
    <source>
        <dbReference type="Pfam" id="PF04239"/>
    </source>
</evidence>
<reference evidence="10" key="1">
    <citation type="submission" date="2021-12" db="EMBL/GenBank/DDBJ databases">
        <title>Alicyclobacillaceae gen. nov., sp. nov., isolated from chalcocite enrichment system.</title>
        <authorList>
            <person name="Jiang Z."/>
        </authorList>
    </citation>
    <scope>NUCLEOTIDE SEQUENCE</scope>
    <source>
        <strain evidence="10">MYW30-H2</strain>
    </source>
</reference>
<comment type="subcellular location">
    <subcellularLocation>
        <location evidence="1">Cell membrane</location>
        <topology evidence="1">Multi-pass membrane protein</topology>
    </subcellularLocation>
</comment>
<evidence type="ECO:0000256" key="4">
    <source>
        <dbReference type="ARBA" id="ARBA00022692"/>
    </source>
</evidence>
<dbReference type="Proteomes" id="UP000830167">
    <property type="component" value="Chromosome"/>
</dbReference>
<dbReference type="EMBL" id="CP089291">
    <property type="protein sequence ID" value="UOF92037.1"/>
    <property type="molecule type" value="Genomic_DNA"/>
</dbReference>
<evidence type="ECO:0000313" key="11">
    <source>
        <dbReference type="Proteomes" id="UP000830167"/>
    </source>
</evidence>
<comment type="similarity">
    <text evidence="2">Belongs to the UPF0702 family.</text>
</comment>
<evidence type="ECO:0000259" key="9">
    <source>
        <dbReference type="Pfam" id="PF20730"/>
    </source>
</evidence>
<dbReference type="PANTHER" id="PTHR34582:SF7">
    <property type="entry name" value="UPF0702 TRANSMEMBRANE PROTEIN YDFS"/>
    <property type="match status" value="1"/>
</dbReference>
<feature type="domain" description="YetF C-terminal" evidence="8">
    <location>
        <begin position="82"/>
        <end position="214"/>
    </location>
</feature>
<evidence type="ECO:0000256" key="6">
    <source>
        <dbReference type="ARBA" id="ARBA00023136"/>
    </source>
</evidence>
<dbReference type="PANTHER" id="PTHR34582">
    <property type="entry name" value="UPF0702 TRANSMEMBRANE PROTEIN YCAP"/>
    <property type="match status" value="1"/>
</dbReference>
<dbReference type="Gene3D" id="3.30.240.20">
    <property type="entry name" value="bsu07140 like domains"/>
    <property type="match status" value="2"/>
</dbReference>
<keyword evidence="3" id="KW-1003">Cell membrane</keyword>
<evidence type="ECO:0000256" key="1">
    <source>
        <dbReference type="ARBA" id="ARBA00004651"/>
    </source>
</evidence>
<dbReference type="Pfam" id="PF20730">
    <property type="entry name" value="YetF_N"/>
    <property type="match status" value="1"/>
</dbReference>